<dbReference type="InterPro" id="IPR000740">
    <property type="entry name" value="GrpE"/>
</dbReference>
<gene>
    <name evidence="6" type="ORF">IPJ89_01275</name>
</gene>
<evidence type="ECO:0000313" key="6">
    <source>
        <dbReference type="EMBL" id="QQR92859.1"/>
    </source>
</evidence>
<name>A0A7T9DK85_9ARCH</name>
<dbReference type="InterPro" id="IPR009012">
    <property type="entry name" value="GrpE_head"/>
</dbReference>
<dbReference type="PANTHER" id="PTHR21237:SF23">
    <property type="entry name" value="GRPE PROTEIN HOMOLOG, MITOCHONDRIAL"/>
    <property type="match status" value="1"/>
</dbReference>
<dbReference type="SUPFAM" id="SSF58014">
    <property type="entry name" value="Coiled-coil domain of nucleotide exchange factor GrpE"/>
    <property type="match status" value="1"/>
</dbReference>
<comment type="similarity">
    <text evidence="1 3">Belongs to the GrpE family.</text>
</comment>
<feature type="compositionally biased region" description="Basic and acidic residues" evidence="5">
    <location>
        <begin position="1"/>
        <end position="19"/>
    </location>
</feature>
<dbReference type="CDD" id="cd00446">
    <property type="entry name" value="GrpE"/>
    <property type="match status" value="1"/>
</dbReference>
<evidence type="ECO:0000256" key="4">
    <source>
        <dbReference type="SAM" id="Coils"/>
    </source>
</evidence>
<dbReference type="AlphaFoldDB" id="A0A7T9DK85"/>
<dbReference type="GO" id="GO:0042803">
    <property type="term" value="F:protein homodimerization activity"/>
    <property type="evidence" value="ECO:0007669"/>
    <property type="project" value="InterPro"/>
</dbReference>
<evidence type="ECO:0000256" key="2">
    <source>
        <dbReference type="ARBA" id="ARBA00023186"/>
    </source>
</evidence>
<dbReference type="Proteomes" id="UP000596004">
    <property type="component" value="Chromosome"/>
</dbReference>
<dbReference type="Pfam" id="PF01025">
    <property type="entry name" value="GrpE"/>
    <property type="match status" value="1"/>
</dbReference>
<evidence type="ECO:0000256" key="5">
    <source>
        <dbReference type="SAM" id="MobiDB-lite"/>
    </source>
</evidence>
<dbReference type="HAMAP" id="MF_01151">
    <property type="entry name" value="GrpE"/>
    <property type="match status" value="1"/>
</dbReference>
<keyword evidence="2" id="KW-0143">Chaperone</keyword>
<sequence>MNEKETKSDPAHATTEKNAKPSAIEALQLENTDLIDTLKRTQAEFENFQKRTAKEKEQSTQYGKALAFKEILEFMDSFDAAIAHVKDDHRKGLDNLRTQLLKILERNGIKPIPTIGKKFNPETQECLMQGNDPMQGDEIVLEEFQKGYTFNTLVLRTAKVKVNAHSATENNTHASTDANTGGNTI</sequence>
<dbReference type="GO" id="GO:0051082">
    <property type="term" value="F:unfolded protein binding"/>
    <property type="evidence" value="ECO:0007669"/>
    <property type="project" value="TreeGrafter"/>
</dbReference>
<reference evidence="6" key="1">
    <citation type="submission" date="2020-11" db="EMBL/GenBank/DDBJ databases">
        <title>Connecting structure to function with the recovery of over 1000 high-quality activated sludge metagenome-assembled genomes encoding full-length rRNA genes using long-read sequencing.</title>
        <authorList>
            <person name="Singleton C.M."/>
            <person name="Petriglieri F."/>
            <person name="Kristensen J.M."/>
            <person name="Kirkegaard R.H."/>
            <person name="Michaelsen T.Y."/>
            <person name="Andersen M.H."/>
            <person name="Karst S.M."/>
            <person name="Dueholm M.S."/>
            <person name="Nielsen P.H."/>
            <person name="Albertsen M."/>
        </authorList>
    </citation>
    <scope>NUCLEOTIDE SEQUENCE</scope>
    <source>
        <strain evidence="6">Fred_18-Q3-R57-64_BAT3C.431</strain>
    </source>
</reference>
<feature type="coiled-coil region" evidence="4">
    <location>
        <begin position="24"/>
        <end position="58"/>
    </location>
</feature>
<accession>A0A7T9DK85</accession>
<dbReference type="PANTHER" id="PTHR21237">
    <property type="entry name" value="GRPE PROTEIN"/>
    <property type="match status" value="1"/>
</dbReference>
<protein>
    <submittedName>
        <fullName evidence="6">Nucleotide exchange factor GrpE</fullName>
    </submittedName>
</protein>
<proteinExistence type="inferred from homology"/>
<keyword evidence="4" id="KW-0175">Coiled coil</keyword>
<dbReference type="Gene3D" id="2.30.22.10">
    <property type="entry name" value="Head domain of nucleotide exchange factor GrpE"/>
    <property type="match status" value="1"/>
</dbReference>
<evidence type="ECO:0000256" key="3">
    <source>
        <dbReference type="RuleBase" id="RU004478"/>
    </source>
</evidence>
<dbReference type="GO" id="GO:0006457">
    <property type="term" value="P:protein folding"/>
    <property type="evidence" value="ECO:0007669"/>
    <property type="project" value="InterPro"/>
</dbReference>
<dbReference type="GO" id="GO:0000774">
    <property type="term" value="F:adenyl-nucleotide exchange factor activity"/>
    <property type="evidence" value="ECO:0007669"/>
    <property type="project" value="InterPro"/>
</dbReference>
<dbReference type="EMBL" id="CP064981">
    <property type="protein sequence ID" value="QQR92859.1"/>
    <property type="molecule type" value="Genomic_DNA"/>
</dbReference>
<dbReference type="Gene3D" id="3.90.20.20">
    <property type="match status" value="1"/>
</dbReference>
<feature type="region of interest" description="Disordered" evidence="5">
    <location>
        <begin position="1"/>
        <end position="24"/>
    </location>
</feature>
<dbReference type="InterPro" id="IPR013805">
    <property type="entry name" value="GrpE_CC"/>
</dbReference>
<dbReference type="PRINTS" id="PR00773">
    <property type="entry name" value="GRPEPROTEIN"/>
</dbReference>
<organism evidence="6">
    <name type="scientific">Candidatus Iainarchaeum sp</name>
    <dbReference type="NCBI Taxonomy" id="3101447"/>
    <lineage>
        <taxon>Archaea</taxon>
        <taxon>Candidatus Iainarchaeota</taxon>
        <taxon>Candidatus Iainarchaeia</taxon>
        <taxon>Candidatus Iainarchaeales</taxon>
        <taxon>Candidatus Iainarchaeaceae</taxon>
        <taxon>Candidatus Iainarchaeum</taxon>
    </lineage>
</organism>
<evidence type="ECO:0000256" key="1">
    <source>
        <dbReference type="ARBA" id="ARBA00009054"/>
    </source>
</evidence>
<dbReference type="SUPFAM" id="SSF51064">
    <property type="entry name" value="Head domain of nucleotide exchange factor GrpE"/>
    <property type="match status" value="1"/>
</dbReference>
<dbReference type="GO" id="GO:0051087">
    <property type="term" value="F:protein-folding chaperone binding"/>
    <property type="evidence" value="ECO:0007669"/>
    <property type="project" value="InterPro"/>
</dbReference>